<protein>
    <submittedName>
        <fullName evidence="1">Uncharacterized protein</fullName>
    </submittedName>
</protein>
<gene>
    <name evidence="1" type="ORF">A3G58_02290</name>
</gene>
<comment type="caution">
    <text evidence="1">The sequence shown here is derived from an EMBL/GenBank/DDBJ whole genome shotgun (WGS) entry which is preliminary data.</text>
</comment>
<accession>A0A1G1ZCA2</accession>
<organism evidence="1 2">
    <name type="scientific">Candidatus Colwellbacteria bacterium RIFCSPLOWO2_12_FULL_46_17</name>
    <dbReference type="NCBI Taxonomy" id="1797695"/>
    <lineage>
        <taxon>Bacteria</taxon>
        <taxon>Candidatus Colwelliibacteriota</taxon>
    </lineage>
</organism>
<evidence type="ECO:0000313" key="2">
    <source>
        <dbReference type="Proteomes" id="UP000177801"/>
    </source>
</evidence>
<dbReference type="AlphaFoldDB" id="A0A1G1ZCA2"/>
<dbReference type="Proteomes" id="UP000177801">
    <property type="component" value="Unassembled WGS sequence"/>
</dbReference>
<sequence>MPALLTLDSKSFHGAPESLLPQTMWLDVLTKLLPRHRWSGQFVRNVWKSVTRFPRVENGVETSDGKFWRWGLRYATDDVVAFILLPEPDNDEPIVVVVEDGVDDRTATRTLQEPLFALAGEFRKKLREYSRKI</sequence>
<name>A0A1G1ZCA2_9BACT</name>
<evidence type="ECO:0000313" key="1">
    <source>
        <dbReference type="EMBL" id="OGY62144.1"/>
    </source>
</evidence>
<reference evidence="1 2" key="1">
    <citation type="journal article" date="2016" name="Nat. Commun.">
        <title>Thousands of microbial genomes shed light on interconnected biogeochemical processes in an aquifer system.</title>
        <authorList>
            <person name="Anantharaman K."/>
            <person name="Brown C.T."/>
            <person name="Hug L.A."/>
            <person name="Sharon I."/>
            <person name="Castelle C.J."/>
            <person name="Probst A.J."/>
            <person name="Thomas B.C."/>
            <person name="Singh A."/>
            <person name="Wilkins M.J."/>
            <person name="Karaoz U."/>
            <person name="Brodie E.L."/>
            <person name="Williams K.H."/>
            <person name="Hubbard S.S."/>
            <person name="Banfield J.F."/>
        </authorList>
    </citation>
    <scope>NUCLEOTIDE SEQUENCE [LARGE SCALE GENOMIC DNA]</scope>
</reference>
<dbReference type="EMBL" id="MHJD01000026">
    <property type="protein sequence ID" value="OGY62144.1"/>
    <property type="molecule type" value="Genomic_DNA"/>
</dbReference>
<proteinExistence type="predicted"/>